<feature type="domain" description="EamA" evidence="8">
    <location>
        <begin position="7"/>
        <end position="147"/>
    </location>
</feature>
<gene>
    <name evidence="9" type="ORF">AS180_20405</name>
</gene>
<accession>A0A0V8JGQ2</accession>
<keyword evidence="5 7" id="KW-1133">Transmembrane helix</keyword>
<dbReference type="RefSeq" id="WP_025911854.1">
    <property type="nucleotide sequence ID" value="NZ_KQ758728.1"/>
</dbReference>
<dbReference type="InterPro" id="IPR037185">
    <property type="entry name" value="EmrE-like"/>
</dbReference>
<comment type="subcellular location">
    <subcellularLocation>
        <location evidence="1">Cell membrane</location>
        <topology evidence="1">Multi-pass membrane protein</topology>
    </subcellularLocation>
</comment>
<dbReference type="Proteomes" id="UP000053681">
    <property type="component" value="Unassembled WGS sequence"/>
</dbReference>
<feature type="transmembrane region" description="Helical" evidence="7">
    <location>
        <begin position="134"/>
        <end position="152"/>
    </location>
</feature>
<reference evidence="9 10" key="1">
    <citation type="submission" date="2015-11" db="EMBL/GenBank/DDBJ databases">
        <title>Bacillus caseinolyticus sp nov.</title>
        <authorList>
            <person name="Dastager S.G."/>
            <person name="Mawlankar R."/>
        </authorList>
    </citation>
    <scope>NUCLEOTIDE SEQUENCE [LARGE SCALE GENOMIC DNA]</scope>
    <source>
        <strain evidence="9 10">SGD-V-76</strain>
    </source>
</reference>
<evidence type="ECO:0000256" key="6">
    <source>
        <dbReference type="ARBA" id="ARBA00023136"/>
    </source>
</evidence>
<dbReference type="GO" id="GO:0005886">
    <property type="term" value="C:plasma membrane"/>
    <property type="evidence" value="ECO:0007669"/>
    <property type="project" value="UniProtKB-SubCell"/>
</dbReference>
<feature type="transmembrane region" description="Helical" evidence="7">
    <location>
        <begin position="78"/>
        <end position="96"/>
    </location>
</feature>
<feature type="transmembrane region" description="Helical" evidence="7">
    <location>
        <begin position="39"/>
        <end position="58"/>
    </location>
</feature>
<evidence type="ECO:0000259" key="8">
    <source>
        <dbReference type="Pfam" id="PF00892"/>
    </source>
</evidence>
<feature type="transmembrane region" description="Helical" evidence="7">
    <location>
        <begin position="189"/>
        <end position="210"/>
    </location>
</feature>
<evidence type="ECO:0000313" key="10">
    <source>
        <dbReference type="Proteomes" id="UP000053681"/>
    </source>
</evidence>
<evidence type="ECO:0000313" key="9">
    <source>
        <dbReference type="EMBL" id="KSU86120.1"/>
    </source>
</evidence>
<feature type="transmembrane region" description="Helical" evidence="7">
    <location>
        <begin position="253"/>
        <end position="271"/>
    </location>
</feature>
<name>A0A0V8JGQ2_9BACI</name>
<keyword evidence="3" id="KW-1003">Cell membrane</keyword>
<evidence type="ECO:0000256" key="7">
    <source>
        <dbReference type="SAM" id="Phobius"/>
    </source>
</evidence>
<keyword evidence="4 7" id="KW-0812">Transmembrane</keyword>
<dbReference type="InterPro" id="IPR000620">
    <property type="entry name" value="EamA_dom"/>
</dbReference>
<evidence type="ECO:0000256" key="2">
    <source>
        <dbReference type="ARBA" id="ARBA00007362"/>
    </source>
</evidence>
<feature type="transmembrane region" description="Helical" evidence="7">
    <location>
        <begin position="222"/>
        <end position="241"/>
    </location>
</feature>
<dbReference type="AlphaFoldDB" id="A0A0V8JGQ2"/>
<feature type="transmembrane region" description="Helical" evidence="7">
    <location>
        <begin position="277"/>
        <end position="295"/>
    </location>
</feature>
<feature type="transmembrane region" description="Helical" evidence="7">
    <location>
        <begin position="158"/>
        <end position="177"/>
    </location>
</feature>
<dbReference type="PANTHER" id="PTHR32322:SF18">
    <property type="entry name" value="S-ADENOSYLMETHIONINE_S-ADENOSYLHOMOCYSTEINE TRANSPORTER"/>
    <property type="match status" value="1"/>
</dbReference>
<dbReference type="EMBL" id="LNQP01000114">
    <property type="protein sequence ID" value="KSU86120.1"/>
    <property type="molecule type" value="Genomic_DNA"/>
</dbReference>
<protein>
    <submittedName>
        <fullName evidence="9">Transporter</fullName>
    </submittedName>
</protein>
<evidence type="ECO:0000256" key="3">
    <source>
        <dbReference type="ARBA" id="ARBA00022475"/>
    </source>
</evidence>
<proteinExistence type="inferred from homology"/>
<evidence type="ECO:0000256" key="1">
    <source>
        <dbReference type="ARBA" id="ARBA00004651"/>
    </source>
</evidence>
<evidence type="ECO:0000256" key="5">
    <source>
        <dbReference type="ARBA" id="ARBA00022989"/>
    </source>
</evidence>
<keyword evidence="6 7" id="KW-0472">Membrane</keyword>
<feature type="domain" description="EamA" evidence="8">
    <location>
        <begin position="161"/>
        <end position="294"/>
    </location>
</feature>
<dbReference type="SUPFAM" id="SSF103481">
    <property type="entry name" value="Multidrug resistance efflux transporter EmrE"/>
    <property type="match status" value="2"/>
</dbReference>
<keyword evidence="10" id="KW-1185">Reference proteome</keyword>
<dbReference type="InterPro" id="IPR050638">
    <property type="entry name" value="AA-Vitamin_Transporters"/>
</dbReference>
<organism evidence="9 10">
    <name type="scientific">Priestia veravalensis</name>
    <dbReference type="NCBI Taxonomy" id="1414648"/>
    <lineage>
        <taxon>Bacteria</taxon>
        <taxon>Bacillati</taxon>
        <taxon>Bacillota</taxon>
        <taxon>Bacilli</taxon>
        <taxon>Bacillales</taxon>
        <taxon>Bacillaceae</taxon>
        <taxon>Priestia</taxon>
    </lineage>
</organism>
<sequence>MKSNRRAGLLFVIVGATFWGIGGTVTKKLFQDYEIDVNWLVTTRLLLAGLLLLLLSCFGKNRREVLFIWKEKQTALQLVTYSILGMLGVQYTYMAAIHHGNAAVATLLQYLAPVIIIVYLLFRRQMRFTRQDGTILLLALTGCFFLLTNGSLSTLSVPYLAIVWGLLSAVCSAFYTLYAVRLLKRFDSLVVVGWSMVVGGVALSFIRAPWEAHFDTFTFAAYGYLLFVIIFGTMLAFWLYIKSLDSLPPKETSLLGSLEPLAAVLTTVFWLQQPFGFFQWVGAACIFGVVFLLTLQKTPKANTLEQKDPPLKIS</sequence>
<dbReference type="Pfam" id="PF00892">
    <property type="entry name" value="EamA"/>
    <property type="match status" value="2"/>
</dbReference>
<comment type="caution">
    <text evidence="9">The sequence shown here is derived from an EMBL/GenBank/DDBJ whole genome shotgun (WGS) entry which is preliminary data.</text>
</comment>
<comment type="similarity">
    <text evidence="2">Belongs to the EamA transporter family.</text>
</comment>
<evidence type="ECO:0000256" key="4">
    <source>
        <dbReference type="ARBA" id="ARBA00022692"/>
    </source>
</evidence>
<feature type="transmembrane region" description="Helical" evidence="7">
    <location>
        <begin position="102"/>
        <end position="122"/>
    </location>
</feature>
<dbReference type="PANTHER" id="PTHR32322">
    <property type="entry name" value="INNER MEMBRANE TRANSPORTER"/>
    <property type="match status" value="1"/>
</dbReference>